<comment type="pathway">
    <text evidence="1">Cofactor biosynthesis; thiamine diphosphate biosynthesis.</text>
</comment>
<feature type="domain" description="Thiamine phosphate synthase/TenI" evidence="3">
    <location>
        <begin position="7"/>
        <end position="177"/>
    </location>
</feature>
<protein>
    <submittedName>
        <fullName evidence="4">Thiamine phosphate synthase</fullName>
    </submittedName>
</protein>
<reference evidence="4 5" key="1">
    <citation type="submission" date="2019-10" db="EMBL/GenBank/DDBJ databases">
        <authorList>
            <person name="Karimi E."/>
        </authorList>
    </citation>
    <scope>NUCLEOTIDE SEQUENCE [LARGE SCALE GENOMIC DNA]</scope>
    <source>
        <strain evidence="4">Exiguobacterium sp. 9Y</strain>
    </source>
</reference>
<dbReference type="PANTHER" id="PTHR20857:SF22">
    <property type="entry name" value="THIAZOLE TAUTOMERASE"/>
    <property type="match status" value="1"/>
</dbReference>
<dbReference type="Proteomes" id="UP000439752">
    <property type="component" value="Unassembled WGS sequence"/>
</dbReference>
<evidence type="ECO:0000259" key="3">
    <source>
        <dbReference type="Pfam" id="PF02581"/>
    </source>
</evidence>
<evidence type="ECO:0000313" key="4">
    <source>
        <dbReference type="EMBL" id="VWX33071.1"/>
    </source>
</evidence>
<evidence type="ECO:0000256" key="1">
    <source>
        <dbReference type="ARBA" id="ARBA00004948"/>
    </source>
</evidence>
<keyword evidence="2" id="KW-0784">Thiamine biosynthesis</keyword>
<dbReference type="AlphaFoldDB" id="A0A653I2F7"/>
<dbReference type="SUPFAM" id="SSF51391">
    <property type="entry name" value="Thiamin phosphate synthase"/>
    <property type="match status" value="1"/>
</dbReference>
<proteinExistence type="predicted"/>
<sequence>MRPKLHIVTTGTKELTHLLEVLPAVVPYVDMIHIREPGWSADRLVQLIEALVCAGVPREKLIVHDRLDVALVTKASVQLTSCSIPVAVVRRQFSELQIGRSIHSLTEALETGSDFVMYGHVFRTASKQDVAPRGLAALAQIVTFSKVPVIAIGGIQPENVADVLATGVAGIAVMSGILGQANPVEAVLAYREVLDQ</sequence>
<name>A0A653I2F7_9BACL</name>
<dbReference type="Pfam" id="PF02581">
    <property type="entry name" value="TMP-TENI"/>
    <property type="match status" value="1"/>
</dbReference>
<dbReference type="InterPro" id="IPR036206">
    <property type="entry name" value="ThiamineP_synth_sf"/>
</dbReference>
<dbReference type="RefSeq" id="WP_159172664.1">
    <property type="nucleotide sequence ID" value="NZ_LR732308.1"/>
</dbReference>
<evidence type="ECO:0000256" key="2">
    <source>
        <dbReference type="ARBA" id="ARBA00022977"/>
    </source>
</evidence>
<dbReference type="GO" id="GO:0009228">
    <property type="term" value="P:thiamine biosynthetic process"/>
    <property type="evidence" value="ECO:0007669"/>
    <property type="project" value="UniProtKB-KW"/>
</dbReference>
<keyword evidence="5" id="KW-1185">Reference proteome</keyword>
<dbReference type="CDD" id="cd00564">
    <property type="entry name" value="TMP_TenI"/>
    <property type="match status" value="1"/>
</dbReference>
<dbReference type="PANTHER" id="PTHR20857">
    <property type="entry name" value="THIAMINE-PHOSPHATE PYROPHOSPHORYLASE"/>
    <property type="match status" value="1"/>
</dbReference>
<dbReference type="GO" id="GO:0004789">
    <property type="term" value="F:thiamine-phosphate diphosphorylase activity"/>
    <property type="evidence" value="ECO:0007669"/>
    <property type="project" value="TreeGrafter"/>
</dbReference>
<dbReference type="InterPro" id="IPR022998">
    <property type="entry name" value="ThiamineP_synth_TenI"/>
</dbReference>
<dbReference type="Gene3D" id="3.20.20.70">
    <property type="entry name" value="Aldolase class I"/>
    <property type="match status" value="1"/>
</dbReference>
<evidence type="ECO:0000313" key="5">
    <source>
        <dbReference type="Proteomes" id="UP000439752"/>
    </source>
</evidence>
<accession>A0A653I2F7</accession>
<gene>
    <name evidence="4" type="ORF">EXIGUO9Y_100031</name>
</gene>
<dbReference type="InterPro" id="IPR013785">
    <property type="entry name" value="Aldolase_TIM"/>
</dbReference>
<organism evidence="4 5">
    <name type="scientific">Exiguobacterium oxidotolerans</name>
    <dbReference type="NCBI Taxonomy" id="223958"/>
    <lineage>
        <taxon>Bacteria</taxon>
        <taxon>Bacillati</taxon>
        <taxon>Bacillota</taxon>
        <taxon>Bacilli</taxon>
        <taxon>Bacillales</taxon>
        <taxon>Bacillales Family XII. Incertae Sedis</taxon>
        <taxon>Exiguobacterium</taxon>
    </lineage>
</organism>
<dbReference type="GO" id="GO:0005737">
    <property type="term" value="C:cytoplasm"/>
    <property type="evidence" value="ECO:0007669"/>
    <property type="project" value="TreeGrafter"/>
</dbReference>
<dbReference type="EMBL" id="CABWKQ010000002">
    <property type="protein sequence ID" value="VWX33071.1"/>
    <property type="molecule type" value="Genomic_DNA"/>
</dbReference>